<gene>
    <name evidence="1" type="ORF">PsYK624_123410</name>
</gene>
<protein>
    <submittedName>
        <fullName evidence="1">Uncharacterized protein</fullName>
    </submittedName>
</protein>
<dbReference type="EMBL" id="BPQB01000056">
    <property type="protein sequence ID" value="GJE96148.1"/>
    <property type="molecule type" value="Genomic_DNA"/>
</dbReference>
<dbReference type="AlphaFoldDB" id="A0A9P3LIG9"/>
<evidence type="ECO:0000313" key="2">
    <source>
        <dbReference type="Proteomes" id="UP000703269"/>
    </source>
</evidence>
<organism evidence="1 2">
    <name type="scientific">Phanerochaete sordida</name>
    <dbReference type="NCBI Taxonomy" id="48140"/>
    <lineage>
        <taxon>Eukaryota</taxon>
        <taxon>Fungi</taxon>
        <taxon>Dikarya</taxon>
        <taxon>Basidiomycota</taxon>
        <taxon>Agaricomycotina</taxon>
        <taxon>Agaricomycetes</taxon>
        <taxon>Polyporales</taxon>
        <taxon>Phanerochaetaceae</taxon>
        <taxon>Phanerochaete</taxon>
    </lineage>
</organism>
<name>A0A9P3LIG9_9APHY</name>
<accession>A0A9P3LIG9</accession>
<sequence>MDLSLLTLHHRKLIPKCHIDLSIQSQCQLDSKSDINQGECPQKVGLGVRHSLLSACRIRGGGTSGFHPSLRDTQRAPEQPDISWSVRFLPLIGAAPQLCALLVRDGPLAPDILALCARLTQEMVTNPERSPRELLGSLEPSFSLRIDREGCADVVNGSPTAWMLDMFDAGAKERVVGAPAGSATLPVTVRLTSP</sequence>
<proteinExistence type="predicted"/>
<reference evidence="1 2" key="1">
    <citation type="submission" date="2021-08" db="EMBL/GenBank/DDBJ databases">
        <title>Draft Genome Sequence of Phanerochaete sordida strain YK-624.</title>
        <authorList>
            <person name="Mori T."/>
            <person name="Dohra H."/>
            <person name="Suzuki T."/>
            <person name="Kawagishi H."/>
            <person name="Hirai H."/>
        </authorList>
    </citation>
    <scope>NUCLEOTIDE SEQUENCE [LARGE SCALE GENOMIC DNA]</scope>
    <source>
        <strain evidence="1 2">YK-624</strain>
    </source>
</reference>
<comment type="caution">
    <text evidence="1">The sequence shown here is derived from an EMBL/GenBank/DDBJ whole genome shotgun (WGS) entry which is preliminary data.</text>
</comment>
<evidence type="ECO:0000313" key="1">
    <source>
        <dbReference type="EMBL" id="GJE96148.1"/>
    </source>
</evidence>
<dbReference type="Proteomes" id="UP000703269">
    <property type="component" value="Unassembled WGS sequence"/>
</dbReference>
<keyword evidence="2" id="KW-1185">Reference proteome</keyword>